<keyword evidence="5" id="KW-1185">Reference proteome</keyword>
<evidence type="ECO:0000256" key="2">
    <source>
        <dbReference type="ARBA" id="ARBA00022729"/>
    </source>
</evidence>
<dbReference type="InterPro" id="IPR028082">
    <property type="entry name" value="Peripla_BP_I"/>
</dbReference>
<dbReference type="InterPro" id="IPR025997">
    <property type="entry name" value="SBP_2_dom"/>
</dbReference>
<sequence length="382" mass="38955">MGARNTGRGPRLRRAVAAAGLGLLLAVAGCGQNSAGGGGEAAGGGSGGSGGGVKVGVILPETDSSARWEGFDKPMLDKALRAQGMDPDIQNAQGDEQKFSTLADGMISSGVKVMIIASISSDGGTAVAQKAKAQGIPVIDYDRLNLGGVSDYYVSFDNEKVGALQGEGLVQGIGDKPGAQVIEIEGAPTDNNATLFYNGQQTVLKPKYESGALKLVQSQKIDKWDNQVGGTTFEQILTGNGGKVDGVVAANDGLAGAIVTVLAKYGLNGKVVVTGQDATADGLAAILRWDQYMTVFKPIEQEAEAAAKLAGALAKGDTAAADGVATQTVEDPKGNRDVKSVLLEPQLITKDSVKKVTDAGYVKASEICNAETQAACGQLGIK</sequence>
<evidence type="ECO:0000259" key="3">
    <source>
        <dbReference type="Pfam" id="PF13407"/>
    </source>
</evidence>
<evidence type="ECO:0000313" key="5">
    <source>
        <dbReference type="Proteomes" id="UP001367513"/>
    </source>
</evidence>
<feature type="domain" description="Periplasmic binding protein" evidence="3">
    <location>
        <begin position="56"/>
        <end position="317"/>
    </location>
</feature>
<name>A0ABU9AED6_PSEA5</name>
<dbReference type="PANTHER" id="PTHR30036">
    <property type="entry name" value="D-XYLOSE-BINDING PERIPLASMIC PROTEIN"/>
    <property type="match status" value="1"/>
</dbReference>
<proteinExistence type="predicted"/>
<comment type="subcellular location">
    <subcellularLocation>
        <location evidence="1">Cell envelope</location>
    </subcellularLocation>
</comment>
<reference evidence="4 5" key="1">
    <citation type="submission" date="2024-03" db="EMBL/GenBank/DDBJ databases">
        <title>Draft genome sequence of Pseudonocardia carboxydivorans JCM 14827.</title>
        <authorList>
            <person name="Duangmal K."/>
        </authorList>
    </citation>
    <scope>NUCLEOTIDE SEQUENCE [LARGE SCALE GENOMIC DNA]</scope>
    <source>
        <strain evidence="4 5">JCM 14827</strain>
    </source>
</reference>
<dbReference type="Pfam" id="PF13407">
    <property type="entry name" value="Peripla_BP_4"/>
    <property type="match status" value="1"/>
</dbReference>
<comment type="caution">
    <text evidence="4">The sequence shown here is derived from an EMBL/GenBank/DDBJ whole genome shotgun (WGS) entry which is preliminary data.</text>
</comment>
<dbReference type="Gene3D" id="3.40.50.2300">
    <property type="match status" value="2"/>
</dbReference>
<dbReference type="EMBL" id="JBBPIX010000004">
    <property type="protein sequence ID" value="MEK6464114.1"/>
    <property type="molecule type" value="Genomic_DNA"/>
</dbReference>
<dbReference type="PANTHER" id="PTHR30036:SF1">
    <property type="entry name" value="D-XYLOSE-BINDING PERIPLASMIC PROTEIN"/>
    <property type="match status" value="1"/>
</dbReference>
<evidence type="ECO:0000313" key="4">
    <source>
        <dbReference type="EMBL" id="MEK6464114.1"/>
    </source>
</evidence>
<accession>A0ABU9AED6</accession>
<keyword evidence="2" id="KW-0732">Signal</keyword>
<dbReference type="Proteomes" id="UP001367513">
    <property type="component" value="Unassembled WGS sequence"/>
</dbReference>
<dbReference type="InterPro" id="IPR050555">
    <property type="entry name" value="Bact_Solute-Bind_Prot2"/>
</dbReference>
<protein>
    <submittedName>
        <fullName evidence="4">Substrate-binding domain-containing protein</fullName>
    </submittedName>
</protein>
<organism evidence="4 5">
    <name type="scientific">Pseudonocardia alni subsp. carboxydivorans</name>
    <dbReference type="NCBI Taxonomy" id="415010"/>
    <lineage>
        <taxon>Bacteria</taxon>
        <taxon>Bacillati</taxon>
        <taxon>Actinomycetota</taxon>
        <taxon>Actinomycetes</taxon>
        <taxon>Pseudonocardiales</taxon>
        <taxon>Pseudonocardiaceae</taxon>
        <taxon>Pseudonocardia</taxon>
    </lineage>
</organism>
<dbReference type="PROSITE" id="PS51257">
    <property type="entry name" value="PROKAR_LIPOPROTEIN"/>
    <property type="match status" value="1"/>
</dbReference>
<gene>
    <name evidence="4" type="ORF">WG925_10260</name>
</gene>
<evidence type="ECO:0000256" key="1">
    <source>
        <dbReference type="ARBA" id="ARBA00004196"/>
    </source>
</evidence>
<dbReference type="RefSeq" id="WP_346107012.1">
    <property type="nucleotide sequence ID" value="NZ_BAAAOD010000071.1"/>
</dbReference>
<dbReference type="SUPFAM" id="SSF53822">
    <property type="entry name" value="Periplasmic binding protein-like I"/>
    <property type="match status" value="1"/>
</dbReference>